<accession>A0A830GT25</accession>
<evidence type="ECO:0000313" key="4">
    <source>
        <dbReference type="EMBL" id="GGP18838.1"/>
    </source>
</evidence>
<evidence type="ECO:0000256" key="1">
    <source>
        <dbReference type="ARBA" id="ARBA00022723"/>
    </source>
</evidence>
<dbReference type="AlphaFoldDB" id="A0A830GT25"/>
<reference evidence="4" key="1">
    <citation type="journal article" date="2014" name="Int. J. Syst. Evol. Microbiol.">
        <title>Complete genome sequence of Corynebacterium casei LMG S-19264T (=DSM 44701T), isolated from a smear-ripened cheese.</title>
        <authorList>
            <consortium name="US DOE Joint Genome Institute (JGI-PGF)"/>
            <person name="Walter F."/>
            <person name="Albersmeier A."/>
            <person name="Kalinowski J."/>
            <person name="Ruckert C."/>
        </authorList>
    </citation>
    <scope>NUCLEOTIDE SEQUENCE</scope>
    <source>
        <strain evidence="4">JCM 10088</strain>
    </source>
</reference>
<dbReference type="GO" id="GO:0046872">
    <property type="term" value="F:metal ion binding"/>
    <property type="evidence" value="ECO:0007669"/>
    <property type="project" value="UniProtKB-KW"/>
</dbReference>
<dbReference type="InterPro" id="IPR008972">
    <property type="entry name" value="Cupredoxin"/>
</dbReference>
<evidence type="ECO:0000256" key="3">
    <source>
        <dbReference type="SAM" id="Phobius"/>
    </source>
</evidence>
<dbReference type="Proteomes" id="UP000610960">
    <property type="component" value="Unassembled WGS sequence"/>
</dbReference>
<keyword evidence="5" id="KW-1185">Reference proteome</keyword>
<comment type="caution">
    <text evidence="4">The sequence shown here is derived from an EMBL/GenBank/DDBJ whole genome shotgun (WGS) entry which is preliminary data.</text>
</comment>
<dbReference type="EMBL" id="BMNL01000001">
    <property type="protein sequence ID" value="GGP18838.1"/>
    <property type="molecule type" value="Genomic_DNA"/>
</dbReference>
<evidence type="ECO:0000313" key="5">
    <source>
        <dbReference type="Proteomes" id="UP000610960"/>
    </source>
</evidence>
<reference evidence="4" key="2">
    <citation type="submission" date="2020-09" db="EMBL/GenBank/DDBJ databases">
        <authorList>
            <person name="Sun Q."/>
            <person name="Ohkuma M."/>
        </authorList>
    </citation>
    <scope>NUCLEOTIDE SEQUENCE</scope>
    <source>
        <strain evidence="4">JCM 10088</strain>
    </source>
</reference>
<dbReference type="SUPFAM" id="SSF49503">
    <property type="entry name" value="Cupredoxins"/>
    <property type="match status" value="1"/>
</dbReference>
<evidence type="ECO:0008006" key="6">
    <source>
        <dbReference type="Google" id="ProtNLM"/>
    </source>
</evidence>
<name>A0A830GT25_9CREN</name>
<proteinExistence type="predicted"/>
<keyword evidence="1" id="KW-0479">Metal-binding</keyword>
<keyword evidence="3" id="KW-0812">Transmembrane</keyword>
<gene>
    <name evidence="4" type="ORF">GCM10007981_00090</name>
</gene>
<evidence type="ECO:0000256" key="2">
    <source>
        <dbReference type="ARBA" id="ARBA00023008"/>
    </source>
</evidence>
<dbReference type="PROSITE" id="PS00196">
    <property type="entry name" value="COPPER_BLUE"/>
    <property type="match status" value="1"/>
</dbReference>
<dbReference type="PROSITE" id="PS00079">
    <property type="entry name" value="MULTICOPPER_OXIDASE1"/>
    <property type="match status" value="1"/>
</dbReference>
<dbReference type="Gene3D" id="2.60.40.420">
    <property type="entry name" value="Cupredoxins - blue copper proteins"/>
    <property type="match status" value="1"/>
</dbReference>
<keyword evidence="3" id="KW-1133">Transmembrane helix</keyword>
<protein>
    <recommendedName>
        <fullName evidence="6">Blue (type 1) copper domain-containing protein</fullName>
    </recommendedName>
</protein>
<feature type="transmembrane region" description="Helical" evidence="3">
    <location>
        <begin position="7"/>
        <end position="30"/>
    </location>
</feature>
<sequence>MKTKTMLVVALAGAIVLATIAYLVLGWYWYGSYGHGYPLNSNYVNNPYGYGPGMMGYMWGYGYPGVVGGAPTPYGNQYGYPSYYSFGEYSINEALTLAMSAPRSALEFRSNDTIVFRSSNVTLVVAAMMGGDAENMTGSPPPSYSRGDVFVIYGLINPTIVVPEGAVIHVIFINLDDDMYHNFIVTTAPPPYPYYSMPYVARGTEMGPGMMVNMEWLPPANYGEGYAASYSYSLVMEYPGIYWYVCTYPGHAEEGMYGEIIVEPVGGR</sequence>
<dbReference type="OrthoDB" id="4392at2157"/>
<dbReference type="RefSeq" id="WP_188595443.1">
    <property type="nucleotide sequence ID" value="NZ_BMNL01000001.1"/>
</dbReference>
<organism evidence="4 5">
    <name type="scientific">Thermocladium modestius</name>
    <dbReference type="NCBI Taxonomy" id="62609"/>
    <lineage>
        <taxon>Archaea</taxon>
        <taxon>Thermoproteota</taxon>
        <taxon>Thermoprotei</taxon>
        <taxon>Thermoproteales</taxon>
        <taxon>Thermoproteaceae</taxon>
        <taxon>Thermocladium</taxon>
    </lineage>
</organism>
<keyword evidence="3" id="KW-0472">Membrane</keyword>
<dbReference type="InterPro" id="IPR028871">
    <property type="entry name" value="BlueCu_1_BS"/>
</dbReference>
<dbReference type="InterPro" id="IPR033138">
    <property type="entry name" value="Cu_oxidase_CS"/>
</dbReference>
<keyword evidence="2" id="KW-0186">Copper</keyword>